<dbReference type="EMBL" id="KJ711908">
    <property type="protein sequence ID" value="AIB00372.1"/>
    <property type="molecule type" value="Genomic_RNA"/>
</dbReference>
<dbReference type="RefSeq" id="YP_009091817.1">
    <property type="nucleotide sequence ID" value="NC_025252.1"/>
</dbReference>
<dbReference type="InterPro" id="IPR003411">
    <property type="entry name" value="TGBp3"/>
</dbReference>
<keyword evidence="7" id="KW-1133">Transmembrane helix</keyword>
<dbReference type="Proteomes" id="UP000208065">
    <property type="component" value="Segment"/>
</dbReference>
<evidence type="ECO:0000256" key="1">
    <source>
        <dbReference type="ARBA" id="ARBA00004625"/>
    </source>
</evidence>
<evidence type="ECO:0000256" key="3">
    <source>
        <dbReference type="ARBA" id="ARBA00013812"/>
    </source>
</evidence>
<evidence type="ECO:0000256" key="8">
    <source>
        <dbReference type="ARBA" id="ARBA00023031"/>
    </source>
</evidence>
<evidence type="ECO:0000256" key="2">
    <source>
        <dbReference type="ARBA" id="ARBA00010355"/>
    </source>
</evidence>
<evidence type="ECO:0000256" key="4">
    <source>
        <dbReference type="ARBA" id="ARBA00022448"/>
    </source>
</evidence>
<gene>
    <name evidence="13" type="primary">TGB3</name>
</gene>
<evidence type="ECO:0000256" key="11">
    <source>
        <dbReference type="ARBA" id="ARBA00025270"/>
    </source>
</evidence>
<evidence type="ECO:0000256" key="6">
    <source>
        <dbReference type="ARBA" id="ARBA00022870"/>
    </source>
</evidence>
<evidence type="ECO:0000256" key="5">
    <source>
        <dbReference type="ARBA" id="ARBA00022692"/>
    </source>
</evidence>
<name>A0A096XMC6_9VIRU</name>
<evidence type="ECO:0000313" key="14">
    <source>
        <dbReference type="Proteomes" id="UP000208065"/>
    </source>
</evidence>
<evidence type="ECO:0000256" key="10">
    <source>
        <dbReference type="ARBA" id="ARBA00023184"/>
    </source>
</evidence>
<evidence type="ECO:0000256" key="9">
    <source>
        <dbReference type="ARBA" id="ARBA00023136"/>
    </source>
</evidence>
<sequence length="67" mass="7185">MQPLDWLVALLLLLGTVFAAITIYKEPPCTLVLDGASLTITGCKLTPELISQISGLSPLRGLSLQEF</sequence>
<protein>
    <recommendedName>
        <fullName evidence="3">Movement protein TGBp3</fullName>
    </recommendedName>
    <alternativeName>
        <fullName evidence="12">Triple gene block 3 protein</fullName>
    </alternativeName>
</protein>
<keyword evidence="10" id="KW-1038">Host endoplasmic reticulum</keyword>
<dbReference type="KEGG" id="vg:20712484"/>
<keyword evidence="8" id="KW-0916">Viral movement protein</keyword>
<organism evidence="13 14">
    <name type="scientific">Yam virus X</name>
    <dbReference type="NCBI Taxonomy" id="1503864"/>
    <lineage>
        <taxon>Viruses</taxon>
        <taxon>Riboviria</taxon>
        <taxon>Orthornavirae</taxon>
        <taxon>Kitrinoviricota</taxon>
        <taxon>Alsuviricetes</taxon>
        <taxon>Tymovirales</taxon>
        <taxon>Alphaflexiviridae</taxon>
        <taxon>Potexvirus</taxon>
        <taxon>Potexvirus ecsdioscoreae</taxon>
    </lineage>
</organism>
<evidence type="ECO:0000256" key="7">
    <source>
        <dbReference type="ARBA" id="ARBA00022989"/>
    </source>
</evidence>
<dbReference type="Pfam" id="PF02495">
    <property type="entry name" value="TGBp3"/>
    <property type="match status" value="1"/>
</dbReference>
<keyword evidence="14" id="KW-1185">Reference proteome</keyword>
<keyword evidence="4" id="KW-0813">Transport</keyword>
<evidence type="ECO:0000256" key="12">
    <source>
        <dbReference type="ARBA" id="ARBA00033148"/>
    </source>
</evidence>
<evidence type="ECO:0000313" key="13">
    <source>
        <dbReference type="EMBL" id="AIB00372.1"/>
    </source>
</evidence>
<dbReference type="GeneID" id="20712484"/>
<proteinExistence type="inferred from homology"/>
<comment type="similarity">
    <text evidence="2">Belongs to the Tymovirales TGBp3 protein family.</text>
</comment>
<dbReference type="GO" id="GO:0046740">
    <property type="term" value="P:transport of virus in host, cell to cell"/>
    <property type="evidence" value="ECO:0007669"/>
    <property type="project" value="UniProtKB-KW"/>
</dbReference>
<reference evidence="13 14" key="1">
    <citation type="journal article" date="2014" name="Arch. Virol.">
        <title>Molecular characterization of yam virus X, a new potexvirus infecting yams (Dioscorea spp) and evidence for the existence of at least three distinct potexviruses infecting yams.</title>
        <authorList>
            <person name="Mambole I.A."/>
            <person name="Bonheur L."/>
            <person name="Dumas L.S."/>
            <person name="Filloux D."/>
            <person name="Gomez R.M."/>
            <person name="Faure C."/>
            <person name="Lange D."/>
            <person name="Anzala F."/>
            <person name="Pavis C."/>
            <person name="Marais A."/>
            <person name="Roumagnac P."/>
            <person name="Candresse T."/>
            <person name="Teycheney P.Y."/>
        </authorList>
    </citation>
    <scope>NUCLEOTIDE SEQUENCE [LARGE SCALE GENOMIC DNA]</scope>
    <source>
        <strain evidence="13">T551</strain>
    </source>
</reference>
<comment type="subcellular location">
    <subcellularLocation>
        <location evidence="1">Host endoplasmic reticulum membrane</location>
    </subcellularLocation>
</comment>
<keyword evidence="6" id="KW-1043">Host membrane</keyword>
<dbReference type="GO" id="GO:0044167">
    <property type="term" value="C:host cell endoplasmic reticulum membrane"/>
    <property type="evidence" value="ECO:0007669"/>
    <property type="project" value="UniProtKB-SubCell"/>
</dbReference>
<keyword evidence="9" id="KW-0472">Membrane</keyword>
<accession>A0A096XMC6</accession>
<keyword evidence="5" id="KW-0812">Transmembrane</keyword>
<comment type="function">
    <text evidence="11">Plays a role in viral cell-to-cell propagation, by facilitating genome transport to neighboring plant cells through plasmosdesmata. May induce the formation of granular vesicles derived from the Endoplasmic reticulum, which align on actin filaments.</text>
</comment>